<protein>
    <submittedName>
        <fullName evidence="1">Transposase</fullName>
    </submittedName>
</protein>
<gene>
    <name evidence="1" type="ORF">CP968_02515</name>
</gene>
<accession>A0A5P2V0U4</accession>
<dbReference type="Proteomes" id="UP000326831">
    <property type="component" value="Chromosome"/>
</dbReference>
<keyword evidence="2" id="KW-1185">Reference proteome</keyword>
<dbReference type="EMBL" id="CP023701">
    <property type="protein sequence ID" value="QEU82667.1"/>
    <property type="molecule type" value="Genomic_DNA"/>
</dbReference>
<evidence type="ECO:0000313" key="1">
    <source>
        <dbReference type="EMBL" id="QEU82667.1"/>
    </source>
</evidence>
<name>A0A5P2V0U4_9ACTN</name>
<organism evidence="1 2">
    <name type="scientific">Streptomyces subrutilus</name>
    <dbReference type="NCBI Taxonomy" id="36818"/>
    <lineage>
        <taxon>Bacteria</taxon>
        <taxon>Bacillati</taxon>
        <taxon>Actinomycetota</taxon>
        <taxon>Actinomycetes</taxon>
        <taxon>Kitasatosporales</taxon>
        <taxon>Streptomycetaceae</taxon>
        <taxon>Streptomyces</taxon>
    </lineage>
</organism>
<dbReference type="AlphaFoldDB" id="A0A5P2V0U4"/>
<dbReference type="OrthoDB" id="2375382at2"/>
<dbReference type="KEGG" id="ssub:CP968_02515"/>
<proteinExistence type="predicted"/>
<evidence type="ECO:0000313" key="2">
    <source>
        <dbReference type="Proteomes" id="UP000326831"/>
    </source>
</evidence>
<sequence length="61" mass="6462">MAVGCAVTSDPTAGGAVAEPVRVRGPTDQEGRRLQQIVRRGSTDAVRHRFARGQARTTEAS</sequence>
<reference evidence="1 2" key="1">
    <citation type="submission" date="2017-09" db="EMBL/GenBank/DDBJ databases">
        <authorList>
            <person name="Lee N."/>
            <person name="Cho B.-K."/>
        </authorList>
    </citation>
    <scope>NUCLEOTIDE SEQUENCE [LARGE SCALE GENOMIC DNA]</scope>
    <source>
        <strain evidence="1 2">ATCC 27467</strain>
    </source>
</reference>